<accession>A0A5J6MF85</accession>
<reference evidence="1 2" key="1">
    <citation type="submission" date="2019-08" db="EMBL/GenBank/DDBJ databases">
        <title>Hyperibacter terrae gen. nov., sp. nov. and Hyperibacter viscosus sp. nov., two new members in the family Rhodospirillaceae isolated from the rhizosphere of Hypericum perforatum.</title>
        <authorList>
            <person name="Noviana Z."/>
        </authorList>
    </citation>
    <scope>NUCLEOTIDE SEQUENCE [LARGE SCALE GENOMIC DNA]</scope>
    <source>
        <strain evidence="1 2">R5913</strain>
    </source>
</reference>
<proteinExistence type="predicted"/>
<dbReference type="InterPro" id="IPR010430">
    <property type="entry name" value="DUF1028"/>
</dbReference>
<evidence type="ECO:0008006" key="3">
    <source>
        <dbReference type="Google" id="ProtNLM"/>
    </source>
</evidence>
<dbReference type="RefSeq" id="WP_151176492.1">
    <property type="nucleotide sequence ID" value="NZ_CP042906.1"/>
</dbReference>
<dbReference type="KEGG" id="htq:FRZ44_13850"/>
<gene>
    <name evidence="1" type="ORF">FRZ44_13850</name>
</gene>
<evidence type="ECO:0000313" key="1">
    <source>
        <dbReference type="EMBL" id="QEX16093.1"/>
    </source>
</evidence>
<dbReference type="InterPro" id="IPR029055">
    <property type="entry name" value="Ntn_hydrolases_N"/>
</dbReference>
<organism evidence="1 2">
    <name type="scientific">Hypericibacter terrae</name>
    <dbReference type="NCBI Taxonomy" id="2602015"/>
    <lineage>
        <taxon>Bacteria</taxon>
        <taxon>Pseudomonadati</taxon>
        <taxon>Pseudomonadota</taxon>
        <taxon>Alphaproteobacteria</taxon>
        <taxon>Rhodospirillales</taxon>
        <taxon>Dongiaceae</taxon>
        <taxon>Hypericibacter</taxon>
    </lineage>
</organism>
<sequence length="231" mass="24418">MTFSIIGRCERTGMFGVAITTSSIAVASRCPWARAGVGAVSTQNVTDPAIGPRTLDAMEKGAGATDALHGVMSQSAHAEYRQVIAIDRHGATAFHGGVKTLGTHAINPGRDCIAAGNLLRNTNVPKAMIKSFESNVGVHLAERLLRALEEGVVAGGELGPVHSCGLIVVRDRPWPLVDLRVDWDDAAPIAHLRQLWNAYEPQMEAYQTRAVDPASAPAYGVPGDPGANPLR</sequence>
<dbReference type="PANTHER" id="PTHR39328">
    <property type="entry name" value="BLL2871 PROTEIN"/>
    <property type="match status" value="1"/>
</dbReference>
<dbReference type="OrthoDB" id="9790012at2"/>
<keyword evidence="2" id="KW-1185">Reference proteome</keyword>
<dbReference type="EMBL" id="CP042906">
    <property type="protein sequence ID" value="QEX16093.1"/>
    <property type="molecule type" value="Genomic_DNA"/>
</dbReference>
<protein>
    <recommendedName>
        <fullName evidence="3">Fimbrial assembly protein FimA</fullName>
    </recommendedName>
</protein>
<dbReference type="SUPFAM" id="SSF56235">
    <property type="entry name" value="N-terminal nucleophile aminohydrolases (Ntn hydrolases)"/>
    <property type="match status" value="1"/>
</dbReference>
<dbReference type="Proteomes" id="UP000326202">
    <property type="component" value="Chromosome"/>
</dbReference>
<dbReference type="PANTHER" id="PTHR39328:SF1">
    <property type="entry name" value="BLL2871 PROTEIN"/>
    <property type="match status" value="1"/>
</dbReference>
<name>A0A5J6MF85_9PROT</name>
<dbReference type="Gene3D" id="3.60.20.10">
    <property type="entry name" value="Glutamine Phosphoribosylpyrophosphate, subunit 1, domain 1"/>
    <property type="match status" value="1"/>
</dbReference>
<evidence type="ECO:0000313" key="2">
    <source>
        <dbReference type="Proteomes" id="UP000326202"/>
    </source>
</evidence>
<dbReference type="AlphaFoldDB" id="A0A5J6MF85"/>
<dbReference type="Pfam" id="PF06267">
    <property type="entry name" value="DUF1028"/>
    <property type="match status" value="1"/>
</dbReference>